<dbReference type="InterPro" id="IPR003661">
    <property type="entry name" value="HisK_dim/P_dom"/>
</dbReference>
<dbReference type="SMART" id="SM00388">
    <property type="entry name" value="HisKA"/>
    <property type="match status" value="1"/>
</dbReference>
<keyword evidence="9" id="KW-0175">Coiled coil</keyword>
<dbReference type="EC" id="2.7.13.3" evidence="2"/>
<feature type="domain" description="PAS" evidence="11">
    <location>
        <begin position="153"/>
        <end position="226"/>
    </location>
</feature>
<dbReference type="SMART" id="SM00086">
    <property type="entry name" value="PAC"/>
    <property type="match status" value="3"/>
</dbReference>
<keyword evidence="7" id="KW-0067">ATP-binding</keyword>
<keyword evidence="4" id="KW-0808">Transferase</keyword>
<dbReference type="InterPro" id="IPR000014">
    <property type="entry name" value="PAS"/>
</dbReference>
<dbReference type="CDD" id="cd00130">
    <property type="entry name" value="PAS"/>
    <property type="match status" value="2"/>
</dbReference>
<dbReference type="GO" id="GO:0005524">
    <property type="term" value="F:ATP binding"/>
    <property type="evidence" value="ECO:0007669"/>
    <property type="project" value="UniProtKB-KW"/>
</dbReference>
<evidence type="ECO:0000256" key="3">
    <source>
        <dbReference type="ARBA" id="ARBA00022553"/>
    </source>
</evidence>
<evidence type="ECO:0000256" key="2">
    <source>
        <dbReference type="ARBA" id="ARBA00012438"/>
    </source>
</evidence>
<comment type="caution">
    <text evidence="13">The sequence shown here is derived from an EMBL/GenBank/DDBJ whole genome shotgun (WGS) entry which is preliminary data.</text>
</comment>
<evidence type="ECO:0000259" key="11">
    <source>
        <dbReference type="PROSITE" id="PS50112"/>
    </source>
</evidence>
<dbReference type="InterPro" id="IPR036097">
    <property type="entry name" value="HisK_dim/P_sf"/>
</dbReference>
<dbReference type="SUPFAM" id="SSF55785">
    <property type="entry name" value="PYP-like sensor domain (PAS domain)"/>
    <property type="match status" value="4"/>
</dbReference>
<dbReference type="InterPro" id="IPR000700">
    <property type="entry name" value="PAS-assoc_C"/>
</dbReference>
<keyword evidence="14" id="KW-1185">Reference proteome</keyword>
<dbReference type="SUPFAM" id="SSF47384">
    <property type="entry name" value="Homodimeric domain of signal transducing histidine kinase"/>
    <property type="match status" value="1"/>
</dbReference>
<feature type="domain" description="PAC" evidence="12">
    <location>
        <begin position="96"/>
        <end position="152"/>
    </location>
</feature>
<dbReference type="EMBL" id="JACHEB010000001">
    <property type="protein sequence ID" value="MBB5326673.1"/>
    <property type="molecule type" value="Genomic_DNA"/>
</dbReference>
<dbReference type="Gene3D" id="3.30.565.10">
    <property type="entry name" value="Histidine kinase-like ATPase, C-terminal domain"/>
    <property type="match status" value="1"/>
</dbReference>
<evidence type="ECO:0000313" key="13">
    <source>
        <dbReference type="EMBL" id="MBB5326673.1"/>
    </source>
</evidence>
<dbReference type="Pfam" id="PF00512">
    <property type="entry name" value="HisKA"/>
    <property type="match status" value="1"/>
</dbReference>
<feature type="coiled-coil region" evidence="9">
    <location>
        <begin position="390"/>
        <end position="417"/>
    </location>
</feature>
<dbReference type="InterPro" id="IPR003594">
    <property type="entry name" value="HATPase_dom"/>
</dbReference>
<dbReference type="InterPro" id="IPR001610">
    <property type="entry name" value="PAC"/>
</dbReference>
<dbReference type="Proteomes" id="UP000535182">
    <property type="component" value="Unassembled WGS sequence"/>
</dbReference>
<dbReference type="NCBIfam" id="TIGR00229">
    <property type="entry name" value="sensory_box"/>
    <property type="match status" value="2"/>
</dbReference>
<evidence type="ECO:0000256" key="7">
    <source>
        <dbReference type="ARBA" id="ARBA00022840"/>
    </source>
</evidence>
<dbReference type="InterPro" id="IPR013767">
    <property type="entry name" value="PAS_fold"/>
</dbReference>
<reference evidence="13 14" key="1">
    <citation type="submission" date="2020-08" db="EMBL/GenBank/DDBJ databases">
        <title>Genomic Encyclopedia of Type Strains, Phase IV (KMG-V): Genome sequencing to study the core and pangenomes of soil and plant-associated prokaryotes.</title>
        <authorList>
            <person name="Whitman W."/>
        </authorList>
    </citation>
    <scope>NUCLEOTIDE SEQUENCE [LARGE SCALE GENOMIC DNA]</scope>
    <source>
        <strain evidence="13 14">X5P2</strain>
    </source>
</reference>
<evidence type="ECO:0000313" key="14">
    <source>
        <dbReference type="Proteomes" id="UP000535182"/>
    </source>
</evidence>
<accession>A0A9X0QAG6</accession>
<evidence type="ECO:0000256" key="6">
    <source>
        <dbReference type="ARBA" id="ARBA00022777"/>
    </source>
</evidence>
<name>A0A9X0QAG6_9BACT</name>
<dbReference type="GO" id="GO:0000155">
    <property type="term" value="F:phosphorelay sensor kinase activity"/>
    <property type="evidence" value="ECO:0007669"/>
    <property type="project" value="InterPro"/>
</dbReference>
<sequence length="767" mass="85675">MADLIRAHDWSSTPLGGVEDWSEGLLSSVNLMLACAFPSLVFWGEELVQLYNDAFIPLLSERHPSGLGQKAEECWSDAWQIVGPNLRRVMDDRETVYHQNAIVPIIRDGRLQDIRWTYSYSPIFGSDGAVLGVLVICQDITREVGAVQDLRESETRASRILQSIGDAVIVTDPETRITQMNSVAEQLTGWKLGAAKGELLANVFQIVNEATRQPLESPADKVRSTGSVVGLANHTVLISKDGRDVPIDDSGAPILDERGALNGIVLVFRDIEERRAAERESDRLTERLTQVLGATTDAIVGVDRNWVMTYLNPKATELYASDRQILGGNIWEAFPDAVYEGSPYVEHYYRAMNERVSSGFDAYYPAPLNLWLHIDVYPTGEGIVTFSRDVTDERNAREALKSKSEQAERQLAEIETVYRTAPIGLALFDTQDFRYLRLNDRQAEFFGLRPEQVVGRTLTEMAPIEGLKELFEQVLAGQPVVNFPLEGELVTRPGEHRYWTVSYFPVIGAGGTVQAISAASLEITHQRKAELALMQSEKLAVVGRLASSIAHEINNPLESVTNLLYLAERCDDMTETRTYVQTAERELRRVSVIVNQTLRFHKQSSSPQEISGDQLIDSIVSMFQSRIVNYGIRVEERKRIVPAVRCFEGEIRQVLSNLVSNAIDAMQPLGGGRLMLRSRVGRDWNTKRRGLIITVADTGSGMSASVAKRIFEPFYTTRGISGTGLGLWVSSEIVLRHRGTLRFRTSERYGRSGTVFSLFLPFDAVTR</sequence>
<dbReference type="InterPro" id="IPR005467">
    <property type="entry name" value="His_kinase_dom"/>
</dbReference>
<dbReference type="InterPro" id="IPR036890">
    <property type="entry name" value="HATPase_C_sf"/>
</dbReference>
<proteinExistence type="predicted"/>
<dbReference type="PROSITE" id="PS50112">
    <property type="entry name" value="PAS"/>
    <property type="match status" value="2"/>
</dbReference>
<feature type="domain" description="PAC" evidence="12">
    <location>
        <begin position="483"/>
        <end position="535"/>
    </location>
</feature>
<evidence type="ECO:0000256" key="8">
    <source>
        <dbReference type="ARBA" id="ARBA00023012"/>
    </source>
</evidence>
<dbReference type="Pfam" id="PF08448">
    <property type="entry name" value="PAS_4"/>
    <property type="match status" value="2"/>
</dbReference>
<feature type="domain" description="PAC" evidence="12">
    <location>
        <begin position="231"/>
        <end position="283"/>
    </location>
</feature>
<dbReference type="RefSeq" id="WP_183972793.1">
    <property type="nucleotide sequence ID" value="NZ_JACHEB010000001.1"/>
</dbReference>
<keyword evidence="5" id="KW-0547">Nucleotide-binding</keyword>
<dbReference type="SUPFAM" id="SSF55874">
    <property type="entry name" value="ATPase domain of HSP90 chaperone/DNA topoisomerase II/histidine kinase"/>
    <property type="match status" value="1"/>
</dbReference>
<dbReference type="Gene3D" id="1.10.287.130">
    <property type="match status" value="1"/>
</dbReference>
<comment type="catalytic activity">
    <reaction evidence="1">
        <text>ATP + protein L-histidine = ADP + protein N-phospho-L-histidine.</text>
        <dbReference type="EC" id="2.7.13.3"/>
    </reaction>
</comment>
<dbReference type="GO" id="GO:0006355">
    <property type="term" value="P:regulation of DNA-templated transcription"/>
    <property type="evidence" value="ECO:0007669"/>
    <property type="project" value="InterPro"/>
</dbReference>
<dbReference type="PROSITE" id="PS50109">
    <property type="entry name" value="HIS_KIN"/>
    <property type="match status" value="1"/>
</dbReference>
<dbReference type="PANTHER" id="PTHR43065">
    <property type="entry name" value="SENSOR HISTIDINE KINASE"/>
    <property type="match status" value="1"/>
</dbReference>
<dbReference type="InterPro" id="IPR035965">
    <property type="entry name" value="PAS-like_dom_sf"/>
</dbReference>
<dbReference type="PANTHER" id="PTHR43065:SF10">
    <property type="entry name" value="PEROXIDE STRESS-ACTIVATED HISTIDINE KINASE MAK3"/>
    <property type="match status" value="1"/>
</dbReference>
<organism evidence="13 14">
    <name type="scientific">Tunturiibacter gelidiferens</name>
    <dbReference type="NCBI Taxonomy" id="3069689"/>
    <lineage>
        <taxon>Bacteria</taxon>
        <taxon>Pseudomonadati</taxon>
        <taxon>Acidobacteriota</taxon>
        <taxon>Terriglobia</taxon>
        <taxon>Terriglobales</taxon>
        <taxon>Acidobacteriaceae</taxon>
        <taxon>Tunturiibacter</taxon>
    </lineage>
</organism>
<dbReference type="CDD" id="cd00082">
    <property type="entry name" value="HisKA"/>
    <property type="match status" value="1"/>
</dbReference>
<dbReference type="Pfam" id="PF00989">
    <property type="entry name" value="PAS"/>
    <property type="match status" value="1"/>
</dbReference>
<dbReference type="PRINTS" id="PR00344">
    <property type="entry name" value="BCTRLSENSOR"/>
</dbReference>
<keyword evidence="8" id="KW-0902">Two-component regulatory system</keyword>
<dbReference type="Pfam" id="PF02518">
    <property type="entry name" value="HATPase_c"/>
    <property type="match status" value="1"/>
</dbReference>
<evidence type="ECO:0000259" key="10">
    <source>
        <dbReference type="PROSITE" id="PS50109"/>
    </source>
</evidence>
<dbReference type="Pfam" id="PF13426">
    <property type="entry name" value="PAS_9"/>
    <property type="match status" value="1"/>
</dbReference>
<dbReference type="PROSITE" id="PS51257">
    <property type="entry name" value="PROKAR_LIPOPROTEIN"/>
    <property type="match status" value="1"/>
</dbReference>
<dbReference type="Gene3D" id="3.30.450.20">
    <property type="entry name" value="PAS domain"/>
    <property type="match status" value="4"/>
</dbReference>
<dbReference type="SMART" id="SM00387">
    <property type="entry name" value="HATPase_c"/>
    <property type="match status" value="1"/>
</dbReference>
<feature type="domain" description="Histidine kinase" evidence="10">
    <location>
        <begin position="548"/>
        <end position="764"/>
    </location>
</feature>
<evidence type="ECO:0000256" key="9">
    <source>
        <dbReference type="SAM" id="Coils"/>
    </source>
</evidence>
<keyword evidence="3" id="KW-0597">Phosphoprotein</keyword>
<feature type="domain" description="PAS" evidence="11">
    <location>
        <begin position="410"/>
        <end position="458"/>
    </location>
</feature>
<evidence type="ECO:0000256" key="4">
    <source>
        <dbReference type="ARBA" id="ARBA00022679"/>
    </source>
</evidence>
<evidence type="ECO:0000259" key="12">
    <source>
        <dbReference type="PROSITE" id="PS50113"/>
    </source>
</evidence>
<dbReference type="InterPro" id="IPR013656">
    <property type="entry name" value="PAS_4"/>
</dbReference>
<gene>
    <name evidence="13" type="ORF">HDF14_000267</name>
</gene>
<evidence type="ECO:0000256" key="1">
    <source>
        <dbReference type="ARBA" id="ARBA00000085"/>
    </source>
</evidence>
<dbReference type="AlphaFoldDB" id="A0A9X0QAG6"/>
<dbReference type="InterPro" id="IPR004358">
    <property type="entry name" value="Sig_transdc_His_kin-like_C"/>
</dbReference>
<keyword evidence="6" id="KW-0418">Kinase</keyword>
<dbReference type="SMART" id="SM00091">
    <property type="entry name" value="PAS"/>
    <property type="match status" value="3"/>
</dbReference>
<dbReference type="PROSITE" id="PS50113">
    <property type="entry name" value="PAC"/>
    <property type="match status" value="3"/>
</dbReference>
<protein>
    <recommendedName>
        <fullName evidence="2">histidine kinase</fullName>
        <ecNumber evidence="2">2.7.13.3</ecNumber>
    </recommendedName>
</protein>
<evidence type="ECO:0000256" key="5">
    <source>
        <dbReference type="ARBA" id="ARBA00022741"/>
    </source>
</evidence>